<comment type="catalytic activity">
    <reaction evidence="10 11">
        <text>ATP + H2O = ADP + phosphate + H(+)</text>
        <dbReference type="Rhea" id="RHEA:13065"/>
        <dbReference type="ChEBI" id="CHEBI:15377"/>
        <dbReference type="ChEBI" id="CHEBI:15378"/>
        <dbReference type="ChEBI" id="CHEBI:30616"/>
        <dbReference type="ChEBI" id="CHEBI:43474"/>
        <dbReference type="ChEBI" id="CHEBI:456216"/>
        <dbReference type="EC" id="5.6.2.4"/>
    </reaction>
</comment>
<evidence type="ECO:0000256" key="5">
    <source>
        <dbReference type="ARBA" id="ARBA00022806"/>
    </source>
</evidence>
<dbReference type="Gene3D" id="1.10.486.10">
    <property type="entry name" value="PCRA, domain 4"/>
    <property type="match status" value="1"/>
</dbReference>
<comment type="function">
    <text evidence="11">Rep helicase is a single-stranded DNA-dependent ATPase involved in DNA replication; it can initiate unwinding at a nick in the DNA. It binds to the single-stranded DNA and acts in a progressive fashion along the DNA in the 3' to 5' direction.</text>
</comment>
<evidence type="ECO:0000256" key="1">
    <source>
        <dbReference type="ARBA" id="ARBA00009922"/>
    </source>
</evidence>
<dbReference type="GO" id="GO:0016887">
    <property type="term" value="F:ATP hydrolysis activity"/>
    <property type="evidence" value="ECO:0007669"/>
    <property type="project" value="RHEA"/>
</dbReference>
<dbReference type="HAMAP" id="MF_01920">
    <property type="entry name" value="Helicase_Rep"/>
    <property type="match status" value="1"/>
</dbReference>
<evidence type="ECO:0000256" key="8">
    <source>
        <dbReference type="ARBA" id="ARBA00023235"/>
    </source>
</evidence>
<dbReference type="PROSITE" id="PS51198">
    <property type="entry name" value="UVRD_HELICASE_ATP_BIND"/>
    <property type="match status" value="1"/>
</dbReference>
<evidence type="ECO:0000313" key="16">
    <source>
        <dbReference type="Proteomes" id="UP000078356"/>
    </source>
</evidence>
<dbReference type="SUPFAM" id="SSF52540">
    <property type="entry name" value="P-loop containing nucleoside triphosphate hydrolases"/>
    <property type="match status" value="1"/>
</dbReference>
<dbReference type="GO" id="GO:0006260">
    <property type="term" value="P:DNA replication"/>
    <property type="evidence" value="ECO:0007669"/>
    <property type="project" value="UniProtKB-UniRule"/>
</dbReference>
<evidence type="ECO:0000256" key="3">
    <source>
        <dbReference type="ARBA" id="ARBA00022741"/>
    </source>
</evidence>
<dbReference type="Proteomes" id="UP000078356">
    <property type="component" value="Unassembled WGS sequence"/>
</dbReference>
<organism evidence="15 16">
    <name type="scientific">Pseudomonas oryzihabitans</name>
    <dbReference type="NCBI Taxonomy" id="47885"/>
    <lineage>
        <taxon>Bacteria</taxon>
        <taxon>Pseudomonadati</taxon>
        <taxon>Pseudomonadota</taxon>
        <taxon>Gammaproteobacteria</taxon>
        <taxon>Pseudomonadales</taxon>
        <taxon>Pseudomonadaceae</taxon>
        <taxon>Pseudomonas</taxon>
    </lineage>
</organism>
<evidence type="ECO:0000256" key="11">
    <source>
        <dbReference type="HAMAP-Rule" id="MF_01920"/>
    </source>
</evidence>
<dbReference type="OrthoDB" id="9806690at2"/>
<protein>
    <recommendedName>
        <fullName evidence="11">ATP-dependent DNA helicase Rep</fullName>
        <ecNumber evidence="11">5.6.2.4</ecNumber>
    </recommendedName>
    <alternativeName>
        <fullName evidence="11">DNA 3'-5' helicase Rep</fullName>
    </alternativeName>
</protein>
<dbReference type="InterPro" id="IPR000212">
    <property type="entry name" value="DNA_helicase_UvrD/REP"/>
</dbReference>
<dbReference type="PROSITE" id="PS51217">
    <property type="entry name" value="UVRD_HELICASE_CTER"/>
    <property type="match status" value="1"/>
</dbReference>
<keyword evidence="4 11" id="KW-0378">Hydrolase</keyword>
<evidence type="ECO:0000256" key="9">
    <source>
        <dbReference type="ARBA" id="ARBA00034617"/>
    </source>
</evidence>
<keyword evidence="8 11" id="KW-0413">Isomerase</keyword>
<keyword evidence="5 11" id="KW-0347">Helicase</keyword>
<feature type="domain" description="UvrD-like helicase C-terminal" evidence="14">
    <location>
        <begin position="281"/>
        <end position="563"/>
    </location>
</feature>
<sequence length="669" mass="76642">MSKLNPRQAEAVAYISGPLLVLAGAGSGKTSVITRKIAYLVQQCGIRAQYICAVTFTNKAAREMKARVASLLKAGEGRGLTVSTFHNLGLNIIRREYVHLGYKPGFSIFDEGDIKALLTDIMQKEYQGDDGLDEIKNYIGNWKNDLILPEEALEKARTPKEQTAAVVYLHYQRTLKAYNAVDFDDLILMPVKLFQEHPEVLERWRNRIRYMLVDEYQDTNTSQYLLVKMLVQERAQFTVVGDDDQSIYAWRGARPENLMQLKDDFPSLKVVMLEQNYRSTSRILRCANVLIANNPHVFEKQLWSEMGHGDPIRVLRCKNEDGEAERIALEILTLHLKTQRPYADFAILYRGNHQAKLMELKLQHHQIPYRLSGGTSFFARQEVKDVMSYLRLLVNPDDDNAFLRVINVPRREIGSTTLEKLGNYAGSRDLSMYAAADEIGLGEHLDARFTERLGRFKRWMDGVRQNCAGDDPIGALRSMVMDIDYENWIRQNASSDKVADFRMGNVWFLMDALKNILEKDEEGQMTIEDAIAKLVLRDMLERQQEEEEGADGVQMMTLHASKGLEFPYVFIMGMEEEILPHRSSIEADTIEEERRLAYVGITRARQTLAFTYATRRKQYGELIDCTPSRFLDELPPEDLQWEGLEEAPQEQKAARGNDALAAMRAMLKR</sequence>
<evidence type="ECO:0000256" key="2">
    <source>
        <dbReference type="ARBA" id="ARBA00022705"/>
    </source>
</evidence>
<dbReference type="CDD" id="cd17932">
    <property type="entry name" value="DEXQc_UvrD"/>
    <property type="match status" value="1"/>
</dbReference>
<evidence type="ECO:0000259" key="13">
    <source>
        <dbReference type="PROSITE" id="PS51198"/>
    </source>
</evidence>
<evidence type="ECO:0000256" key="7">
    <source>
        <dbReference type="ARBA" id="ARBA00023125"/>
    </source>
</evidence>
<dbReference type="NCBIfam" id="TIGR01074">
    <property type="entry name" value="rep"/>
    <property type="match status" value="1"/>
</dbReference>
<dbReference type="Pfam" id="PF00580">
    <property type="entry name" value="UvrD-helicase"/>
    <property type="match status" value="1"/>
</dbReference>
<evidence type="ECO:0000256" key="12">
    <source>
        <dbReference type="PROSITE-ProRule" id="PRU00560"/>
    </source>
</evidence>
<feature type="binding site" evidence="12">
    <location>
        <begin position="23"/>
        <end position="30"/>
    </location>
    <ligand>
        <name>ATP</name>
        <dbReference type="ChEBI" id="CHEBI:30616"/>
    </ligand>
</feature>
<dbReference type="Gene3D" id="1.10.10.160">
    <property type="match status" value="1"/>
</dbReference>
<name>A0A178LMU8_9PSED</name>
<dbReference type="InterPro" id="IPR013986">
    <property type="entry name" value="DExx_box_DNA_helicase_dom_sf"/>
</dbReference>
<proteinExistence type="inferred from homology"/>
<comment type="similarity">
    <text evidence="1 11">Belongs to the helicase family. UvrD subfamily.</text>
</comment>
<evidence type="ECO:0000256" key="10">
    <source>
        <dbReference type="ARBA" id="ARBA00048988"/>
    </source>
</evidence>
<keyword evidence="6 11" id="KW-0067">ATP-binding</keyword>
<reference evidence="15 16" key="1">
    <citation type="submission" date="2016-04" db="EMBL/GenBank/DDBJ databases">
        <title>Draft Genome Sequences of Staphylococcus capitis Strain H36, S. capitis Strain H65, S. cohnii Strain H62, S. hominis Strain H69, Mycobacterium iranicum Strain H39, Plantibacter sp. Strain H53, Pseudomonas oryzihabitans Strain H72, and Microbacterium sp. Strain H83, isolated from residential settings.</title>
        <authorList>
            <person name="Lymperopoulou D."/>
            <person name="Adams R.I."/>
            <person name="Lindow S."/>
            <person name="Coil D.A."/>
            <person name="Jospin G."/>
            <person name="Eisen J.A."/>
        </authorList>
    </citation>
    <scope>NUCLEOTIDE SEQUENCE [LARGE SCALE GENOMIC DNA]</scope>
    <source>
        <strain evidence="15 16">H72</strain>
    </source>
</reference>
<keyword evidence="7 11" id="KW-0238">DNA-binding</keyword>
<evidence type="ECO:0000259" key="14">
    <source>
        <dbReference type="PROSITE" id="PS51217"/>
    </source>
</evidence>
<dbReference type="Gene3D" id="3.40.50.300">
    <property type="entry name" value="P-loop containing nucleotide triphosphate hydrolases"/>
    <property type="match status" value="2"/>
</dbReference>
<dbReference type="Pfam" id="PF13361">
    <property type="entry name" value="UvrD_C"/>
    <property type="match status" value="1"/>
</dbReference>
<evidence type="ECO:0000313" key="15">
    <source>
        <dbReference type="EMBL" id="OAN32033.1"/>
    </source>
</evidence>
<evidence type="ECO:0000256" key="6">
    <source>
        <dbReference type="ARBA" id="ARBA00022840"/>
    </source>
</evidence>
<dbReference type="GO" id="GO:0000725">
    <property type="term" value="P:recombinational repair"/>
    <property type="evidence" value="ECO:0007669"/>
    <property type="project" value="TreeGrafter"/>
</dbReference>
<comment type="catalytic activity">
    <reaction evidence="9 11">
        <text>Couples ATP hydrolysis with the unwinding of duplex DNA by translocating in the 3'-5' direction.</text>
        <dbReference type="EC" id="5.6.2.4"/>
    </reaction>
</comment>
<dbReference type="PANTHER" id="PTHR11070:SF64">
    <property type="entry name" value="ATP-DEPENDENT DNA HELICASE REP"/>
    <property type="match status" value="1"/>
</dbReference>
<dbReference type="InterPro" id="IPR014016">
    <property type="entry name" value="UvrD-like_ATP-bd"/>
</dbReference>
<dbReference type="InterPro" id="IPR005752">
    <property type="entry name" value="Helicase_Rep"/>
</dbReference>
<dbReference type="GO" id="GO:0005524">
    <property type="term" value="F:ATP binding"/>
    <property type="evidence" value="ECO:0007669"/>
    <property type="project" value="UniProtKB-UniRule"/>
</dbReference>
<dbReference type="EC" id="5.6.2.4" evidence="11"/>
<keyword evidence="2 11" id="KW-0235">DNA replication</keyword>
<dbReference type="InterPro" id="IPR027417">
    <property type="entry name" value="P-loop_NTPase"/>
</dbReference>
<feature type="domain" description="UvrD-like helicase ATP-binding" evidence="13">
    <location>
        <begin position="2"/>
        <end position="280"/>
    </location>
</feature>
<comment type="subunit">
    <text evidence="11">Homodimer.</text>
</comment>
<dbReference type="CDD" id="cd18807">
    <property type="entry name" value="SF1_C_UvrD"/>
    <property type="match status" value="1"/>
</dbReference>
<evidence type="ECO:0000256" key="4">
    <source>
        <dbReference type="ARBA" id="ARBA00022801"/>
    </source>
</evidence>
<dbReference type="GO" id="GO:0003697">
    <property type="term" value="F:single-stranded DNA binding"/>
    <property type="evidence" value="ECO:0007669"/>
    <property type="project" value="UniProtKB-UniRule"/>
</dbReference>
<dbReference type="RefSeq" id="WP_064306874.1">
    <property type="nucleotide sequence ID" value="NZ_LWCR01000002.1"/>
</dbReference>
<dbReference type="GO" id="GO:0005829">
    <property type="term" value="C:cytosol"/>
    <property type="evidence" value="ECO:0007669"/>
    <property type="project" value="TreeGrafter"/>
</dbReference>
<dbReference type="AlphaFoldDB" id="A0A178LMU8"/>
<feature type="binding site" evidence="11">
    <location>
        <position position="278"/>
    </location>
    <ligand>
        <name>ATP</name>
        <dbReference type="ChEBI" id="CHEBI:30616"/>
    </ligand>
</feature>
<dbReference type="GO" id="GO:0043138">
    <property type="term" value="F:3'-5' DNA helicase activity"/>
    <property type="evidence" value="ECO:0007669"/>
    <property type="project" value="UniProtKB-UniRule"/>
</dbReference>
<keyword evidence="3 11" id="KW-0547">Nucleotide-binding</keyword>
<dbReference type="EMBL" id="LWCR01000002">
    <property type="protein sequence ID" value="OAN32033.1"/>
    <property type="molecule type" value="Genomic_DNA"/>
</dbReference>
<comment type="caution">
    <text evidence="15">The sequence shown here is derived from an EMBL/GenBank/DDBJ whole genome shotgun (WGS) entry which is preliminary data.</text>
</comment>
<dbReference type="InterPro" id="IPR014017">
    <property type="entry name" value="DNA_helicase_UvrD-like_C"/>
</dbReference>
<gene>
    <name evidence="11" type="primary">rep</name>
    <name evidence="15" type="ORF">A4V15_11415</name>
</gene>
<accession>A0A178LMU8</accession>
<dbReference type="PANTHER" id="PTHR11070">
    <property type="entry name" value="UVRD / RECB / PCRA DNA HELICASE FAMILY MEMBER"/>
    <property type="match status" value="1"/>
</dbReference>